<evidence type="ECO:0000313" key="2">
    <source>
        <dbReference type="EMBL" id="MBM7633380.1"/>
    </source>
</evidence>
<dbReference type="Gene3D" id="3.60.120.10">
    <property type="entry name" value="Anthranilate synthase"/>
    <property type="match status" value="1"/>
</dbReference>
<dbReference type="GO" id="GO:0046820">
    <property type="term" value="F:4-amino-4-deoxychorismate synthase activity"/>
    <property type="evidence" value="ECO:0007669"/>
    <property type="project" value="UniProtKB-EC"/>
</dbReference>
<dbReference type="Pfam" id="PF00425">
    <property type="entry name" value="Chorismate_bind"/>
    <property type="match status" value="1"/>
</dbReference>
<dbReference type="InterPro" id="IPR043131">
    <property type="entry name" value="BCAT-like_N"/>
</dbReference>
<reference evidence="2 3" key="1">
    <citation type="submission" date="2021-01" db="EMBL/GenBank/DDBJ databases">
        <title>Genomic Encyclopedia of Type Strains, Phase IV (KMG-IV): sequencing the most valuable type-strain genomes for metagenomic binning, comparative biology and taxonomic classification.</title>
        <authorList>
            <person name="Goeker M."/>
        </authorList>
    </citation>
    <scope>NUCLEOTIDE SEQUENCE [LARGE SCALE GENOMIC DNA]</scope>
    <source>
        <strain evidence="2 3">DSM 25540</strain>
    </source>
</reference>
<keyword evidence="2" id="KW-0456">Lyase</keyword>
<protein>
    <submittedName>
        <fullName evidence="2">Para-aminobenzoate synthetase/4-amino-4-deoxychorismate lyase</fullName>
        <ecNumber evidence="2">2.6.1.85</ecNumber>
        <ecNumber evidence="2">4.1.3.38</ecNumber>
    </submittedName>
</protein>
<dbReference type="Gene3D" id="3.30.470.10">
    <property type="match status" value="1"/>
</dbReference>
<dbReference type="SUPFAM" id="SSF56752">
    <property type="entry name" value="D-aminoacid aminotransferase-like PLP-dependent enzymes"/>
    <property type="match status" value="1"/>
</dbReference>
<dbReference type="InterPro" id="IPR015890">
    <property type="entry name" value="Chorismate_C"/>
</dbReference>
<proteinExistence type="predicted"/>
<keyword evidence="2" id="KW-0032">Aminotransferase</keyword>
<organism evidence="2 3">
    <name type="scientific">Geomicrobium sediminis</name>
    <dbReference type="NCBI Taxonomy" id="1347788"/>
    <lineage>
        <taxon>Bacteria</taxon>
        <taxon>Bacillati</taxon>
        <taxon>Bacillota</taxon>
        <taxon>Bacilli</taxon>
        <taxon>Bacillales</taxon>
        <taxon>Geomicrobium</taxon>
    </lineage>
</organism>
<dbReference type="InterPro" id="IPR019999">
    <property type="entry name" value="Anth_synth_I-like"/>
</dbReference>
<dbReference type="PANTHER" id="PTHR11236">
    <property type="entry name" value="AMINOBENZOATE/ANTHRANILATE SYNTHASE"/>
    <property type="match status" value="1"/>
</dbReference>
<dbReference type="Proteomes" id="UP000741863">
    <property type="component" value="Unassembled WGS sequence"/>
</dbReference>
<dbReference type="InterPro" id="IPR036038">
    <property type="entry name" value="Aminotransferase-like"/>
</dbReference>
<gene>
    <name evidence="2" type="ORF">JOD17_002474</name>
</gene>
<dbReference type="InterPro" id="IPR001544">
    <property type="entry name" value="Aminotrans_IV"/>
</dbReference>
<dbReference type="InterPro" id="IPR005801">
    <property type="entry name" value="ADC_synthase"/>
</dbReference>
<keyword evidence="3" id="KW-1185">Reference proteome</keyword>
<dbReference type="InterPro" id="IPR005802">
    <property type="entry name" value="ADC_synth_comp_1"/>
</dbReference>
<evidence type="ECO:0000259" key="1">
    <source>
        <dbReference type="Pfam" id="PF00425"/>
    </source>
</evidence>
<dbReference type="SUPFAM" id="SSF56322">
    <property type="entry name" value="ADC synthase"/>
    <property type="match status" value="1"/>
</dbReference>
<accession>A0ABS2PD63</accession>
<dbReference type="PANTHER" id="PTHR11236:SF50">
    <property type="entry name" value="AMINODEOXYCHORISMATE SYNTHASE COMPONENT 1"/>
    <property type="match status" value="1"/>
</dbReference>
<dbReference type="InterPro" id="IPR043132">
    <property type="entry name" value="BCAT-like_C"/>
</dbReference>
<name>A0ABS2PD63_9BACL</name>
<dbReference type="GO" id="GO:0008696">
    <property type="term" value="F:4-amino-4-deoxychorismate lyase activity"/>
    <property type="evidence" value="ECO:0007669"/>
    <property type="project" value="UniProtKB-EC"/>
</dbReference>
<evidence type="ECO:0000313" key="3">
    <source>
        <dbReference type="Proteomes" id="UP000741863"/>
    </source>
</evidence>
<dbReference type="PRINTS" id="PR00095">
    <property type="entry name" value="ANTSNTHASEI"/>
</dbReference>
<sequence length="581" mass="66011">MTNDQHHMVKIEFTEEHEQTMRFTNPVAIVSTTEGTEVLTCLQEIENWTNNGYYAAGYITYEAGAYLGKELPINDLVRDESDPLIWFGIYDKPKLYQQAETTNEPYHVTGWEQESSRAVYTQAIAKVKDHIALGNTYQVNYTMRLRSPFLGSAYSYYEVLKTKQRAPYSAYVHDGKRQILSLSPELFFKKEGTKLTTKPMKGTIRRGVTKDEDEQLKQQLHTSEKDQAENVMIVDLLRNDLGEFAEIGSVSVDELFTVEPYPTVWQMTSTITAQTDDQTTAAKVLRSLFPCGSITGAPKKETMKIISQLESSTRGIYCGSIGYFSPTGDACFNVAIRTATVNDDHITYGIGGGVTWDSTTAGEYEEALLKAKIVTDHRSNVELLESIGVRNGRTKHMDLHLRRLHDSAMKLGIAFDENNIRYQVTKEIEKLPSESLYKLRVVLGSKITVTSQRIEPMERPQPVQMATYPVESTNPFLTIKTTARGLYEQHKNEHPNVFDVLLFNERDEVTEFTIGNLVIERDGNWLTPPVESGLLPGVFREQLLREGIITEKILTKEDVQCADRVWLINSVREWVHVQFIN</sequence>
<dbReference type="NCBIfam" id="TIGR00553">
    <property type="entry name" value="pabB"/>
    <property type="match status" value="1"/>
</dbReference>
<dbReference type="EC" id="2.6.1.85" evidence="2"/>
<dbReference type="RefSeq" id="WP_204698010.1">
    <property type="nucleotide sequence ID" value="NZ_JAFBEC010000007.1"/>
</dbReference>
<keyword evidence="2" id="KW-0808">Transferase</keyword>
<dbReference type="EMBL" id="JAFBEC010000007">
    <property type="protein sequence ID" value="MBM7633380.1"/>
    <property type="molecule type" value="Genomic_DNA"/>
</dbReference>
<dbReference type="EC" id="4.1.3.38" evidence="2"/>
<dbReference type="Pfam" id="PF01063">
    <property type="entry name" value="Aminotran_4"/>
    <property type="match status" value="1"/>
</dbReference>
<dbReference type="Gene3D" id="3.20.10.10">
    <property type="entry name" value="D-amino Acid Aminotransferase, subunit A, domain 2"/>
    <property type="match status" value="1"/>
</dbReference>
<feature type="domain" description="Chorismate-utilising enzyme C-terminal" evidence="1">
    <location>
        <begin position="117"/>
        <end position="370"/>
    </location>
</feature>
<comment type="caution">
    <text evidence="2">The sequence shown here is derived from an EMBL/GenBank/DDBJ whole genome shotgun (WGS) entry which is preliminary data.</text>
</comment>